<evidence type="ECO:0000259" key="2">
    <source>
        <dbReference type="Pfam" id="PF17033"/>
    </source>
</evidence>
<dbReference type="Gene3D" id="3.40.630.10">
    <property type="entry name" value="Zn peptidases"/>
    <property type="match status" value="1"/>
</dbReference>
<dbReference type="PANTHER" id="PTHR37326:SF1">
    <property type="entry name" value="BLL3975 PROTEIN"/>
    <property type="match status" value="1"/>
</dbReference>
<keyword evidence="4" id="KW-1185">Reference proteome</keyword>
<dbReference type="InterPro" id="IPR031489">
    <property type="entry name" value="Peptidase_M99"/>
</dbReference>
<dbReference type="OrthoDB" id="170089at2157"/>
<evidence type="ECO:0000256" key="1">
    <source>
        <dbReference type="SAM" id="MobiDB-lite"/>
    </source>
</evidence>
<dbReference type="GeneID" id="62876389"/>
<feature type="region of interest" description="Disordered" evidence="1">
    <location>
        <begin position="67"/>
        <end position="87"/>
    </location>
</feature>
<dbReference type="KEGG" id="hsal:JMJ58_14655"/>
<proteinExistence type="predicted"/>
<reference evidence="3 4" key="1">
    <citation type="submission" date="2021-01" db="EMBL/GenBank/DDBJ databases">
        <title>Genome Sequence and Methylation Pattern of Haloterrigena salifodinae BOL5-1, An Extremely Halophilic Archaeon from a Bolivian Salt Mine.</title>
        <authorList>
            <person name="DasSarma P."/>
            <person name="Anton B.P."/>
            <person name="DasSarma S.L."/>
            <person name="von Ehrenheim H.A.L."/>
            <person name="Martinez F.L."/>
            <person name="Guzman D."/>
            <person name="Roberts R.J."/>
            <person name="DasSarma S."/>
        </authorList>
    </citation>
    <scope>NUCLEOTIDE SEQUENCE [LARGE SCALE GENOMIC DNA]</scope>
    <source>
        <strain evidence="3 4">BOL5-1</strain>
    </source>
</reference>
<dbReference type="Pfam" id="PF17033">
    <property type="entry name" value="Peptidase_M99"/>
    <property type="match status" value="1"/>
</dbReference>
<organism evidence="3 4">
    <name type="scientific">Haloterrigena salifodinae</name>
    <dbReference type="NCBI Taxonomy" id="2675099"/>
    <lineage>
        <taxon>Archaea</taxon>
        <taxon>Methanobacteriati</taxon>
        <taxon>Methanobacteriota</taxon>
        <taxon>Stenosarchaea group</taxon>
        <taxon>Halobacteria</taxon>
        <taxon>Halobacteriales</taxon>
        <taxon>Natrialbaceae</taxon>
        <taxon>Haloterrigena</taxon>
    </lineage>
</organism>
<dbReference type="RefSeq" id="WP_126661729.1">
    <property type="nucleotide sequence ID" value="NZ_CP069188.1"/>
</dbReference>
<protein>
    <submittedName>
        <fullName evidence="3">Succinylglutamate desuccinylase/aspartoacylase family protein</fullName>
    </submittedName>
</protein>
<dbReference type="EMBL" id="CP069188">
    <property type="protein sequence ID" value="QRV14174.1"/>
    <property type="molecule type" value="Genomic_DNA"/>
</dbReference>
<dbReference type="SUPFAM" id="SSF53187">
    <property type="entry name" value="Zn-dependent exopeptidases"/>
    <property type="match status" value="1"/>
</dbReference>
<dbReference type="PANTHER" id="PTHR37326">
    <property type="entry name" value="BLL3975 PROTEIN"/>
    <property type="match status" value="1"/>
</dbReference>
<gene>
    <name evidence="3" type="ORF">JMJ58_14655</name>
</gene>
<evidence type="ECO:0000313" key="3">
    <source>
        <dbReference type="EMBL" id="QRV14174.1"/>
    </source>
</evidence>
<accession>A0A8T8DX73</accession>
<feature type="domain" description="D,L-carboxypeptidase peptidase" evidence="2">
    <location>
        <begin position="9"/>
        <end position="124"/>
    </location>
</feature>
<dbReference type="Proteomes" id="UP000637819">
    <property type="component" value="Chromosome"/>
</dbReference>
<dbReference type="AlphaFoldDB" id="A0A8T8DX73"/>
<sequence>MVQKGLAEETPVHVVAGEGYGPTVMVVGGMHGDEPAGYNSAARIARWNIKSGRLMVIPEACKPAVRKGNRLSDRSGDGNLQDLNREFPAGKTPWSPLARGIWNVVADKDIDFLLDLHSSSGLYKWGNGGGVGQGIFATNAGEADQVRRRLQSYLNDGFIDNDTYKFTGATAGEDGSKRMLKHKVGADLNTPAILFETYRGLSDERQETLTTSAVYNVCRRKGMFDK</sequence>
<name>A0A8T8DX73_9EURY</name>
<dbReference type="InterPro" id="IPR053138">
    <property type="entry name" value="N-alpha-Ac-DABA_deacetylase"/>
</dbReference>
<evidence type="ECO:0000313" key="4">
    <source>
        <dbReference type="Proteomes" id="UP000637819"/>
    </source>
</evidence>